<organism evidence="2 3">
    <name type="scientific">Jejudonia soesokkakensis</name>
    <dbReference type="NCBI Taxonomy" id="1323432"/>
    <lineage>
        <taxon>Bacteria</taxon>
        <taxon>Pseudomonadati</taxon>
        <taxon>Bacteroidota</taxon>
        <taxon>Flavobacteriia</taxon>
        <taxon>Flavobacteriales</taxon>
        <taxon>Flavobacteriaceae</taxon>
        <taxon>Jejudonia</taxon>
    </lineage>
</organism>
<accession>A0ABW2MXB3</accession>
<dbReference type="RefSeq" id="WP_380218280.1">
    <property type="nucleotide sequence ID" value="NZ_JBHTBN010000006.1"/>
</dbReference>
<proteinExistence type="predicted"/>
<keyword evidence="1" id="KW-0472">Membrane</keyword>
<sequence>MKRNLILFVLLLIAEIAIALFHFHKFVRGFIGDVLVIPLLYYFLKLLTKFSTLKTLVIVLLIAFSIEFLQLFPISETLEINNNIINIIIGTTFDPKDLLAYFIGGIGVFTIENFKK</sequence>
<keyword evidence="3" id="KW-1185">Reference proteome</keyword>
<reference evidence="3" key="1">
    <citation type="journal article" date="2019" name="Int. J. Syst. Evol. Microbiol.">
        <title>The Global Catalogue of Microorganisms (GCM) 10K type strain sequencing project: providing services to taxonomists for standard genome sequencing and annotation.</title>
        <authorList>
            <consortium name="The Broad Institute Genomics Platform"/>
            <consortium name="The Broad Institute Genome Sequencing Center for Infectious Disease"/>
            <person name="Wu L."/>
            <person name="Ma J."/>
        </authorList>
    </citation>
    <scope>NUCLEOTIDE SEQUENCE [LARGE SCALE GENOMIC DNA]</scope>
    <source>
        <strain evidence="3">CGMCC 1.16306</strain>
    </source>
</reference>
<dbReference type="EMBL" id="JBHTBN010000006">
    <property type="protein sequence ID" value="MFC7358318.1"/>
    <property type="molecule type" value="Genomic_DNA"/>
</dbReference>
<evidence type="ECO:0000313" key="3">
    <source>
        <dbReference type="Proteomes" id="UP001596415"/>
    </source>
</evidence>
<comment type="caution">
    <text evidence="2">The sequence shown here is derived from an EMBL/GenBank/DDBJ whole genome shotgun (WGS) entry which is preliminary data.</text>
</comment>
<dbReference type="Proteomes" id="UP001596415">
    <property type="component" value="Unassembled WGS sequence"/>
</dbReference>
<feature type="transmembrane region" description="Helical" evidence="1">
    <location>
        <begin position="56"/>
        <end position="74"/>
    </location>
</feature>
<keyword evidence="1" id="KW-1133">Transmembrane helix</keyword>
<gene>
    <name evidence="2" type="ORF">ACFQO1_11515</name>
</gene>
<evidence type="ECO:0000256" key="1">
    <source>
        <dbReference type="SAM" id="Phobius"/>
    </source>
</evidence>
<keyword evidence="1" id="KW-0812">Transmembrane</keyword>
<dbReference type="InterPro" id="IPR021257">
    <property type="entry name" value="DUF2809"/>
</dbReference>
<feature type="transmembrane region" description="Helical" evidence="1">
    <location>
        <begin position="26"/>
        <end position="44"/>
    </location>
</feature>
<name>A0ABW2MXB3_9FLAO</name>
<evidence type="ECO:0000313" key="2">
    <source>
        <dbReference type="EMBL" id="MFC7358318.1"/>
    </source>
</evidence>
<dbReference type="Pfam" id="PF10990">
    <property type="entry name" value="DUF2809"/>
    <property type="match status" value="1"/>
</dbReference>
<protein>
    <submittedName>
        <fullName evidence="2">DUF2809 domain-containing protein</fullName>
    </submittedName>
</protein>
<feature type="transmembrane region" description="Helical" evidence="1">
    <location>
        <begin position="98"/>
        <end position="114"/>
    </location>
</feature>